<feature type="signal peptide" evidence="1">
    <location>
        <begin position="1"/>
        <end position="19"/>
    </location>
</feature>
<evidence type="ECO:0000256" key="1">
    <source>
        <dbReference type="SAM" id="SignalP"/>
    </source>
</evidence>
<dbReference type="AlphaFoldDB" id="A0A9P4HTC7"/>
<keyword evidence="1" id="KW-0732">Signal</keyword>
<feature type="chain" id="PRO_5040423107" evidence="1">
    <location>
        <begin position="20"/>
        <end position="181"/>
    </location>
</feature>
<dbReference type="OrthoDB" id="4094614at2759"/>
<reference evidence="2" key="1">
    <citation type="journal article" date="2020" name="Stud. Mycol.">
        <title>101 Dothideomycetes genomes: a test case for predicting lifestyles and emergence of pathogens.</title>
        <authorList>
            <person name="Haridas S."/>
            <person name="Albert R."/>
            <person name="Binder M."/>
            <person name="Bloem J."/>
            <person name="Labutti K."/>
            <person name="Salamov A."/>
            <person name="Andreopoulos B."/>
            <person name="Baker S."/>
            <person name="Barry K."/>
            <person name="Bills G."/>
            <person name="Bluhm B."/>
            <person name="Cannon C."/>
            <person name="Castanera R."/>
            <person name="Culley D."/>
            <person name="Daum C."/>
            <person name="Ezra D."/>
            <person name="Gonzalez J."/>
            <person name="Henrissat B."/>
            <person name="Kuo A."/>
            <person name="Liang C."/>
            <person name="Lipzen A."/>
            <person name="Lutzoni F."/>
            <person name="Magnuson J."/>
            <person name="Mondo S."/>
            <person name="Nolan M."/>
            <person name="Ohm R."/>
            <person name="Pangilinan J."/>
            <person name="Park H.-J."/>
            <person name="Ramirez L."/>
            <person name="Alfaro M."/>
            <person name="Sun H."/>
            <person name="Tritt A."/>
            <person name="Yoshinaga Y."/>
            <person name="Zwiers L.-H."/>
            <person name="Turgeon B."/>
            <person name="Goodwin S."/>
            <person name="Spatafora J."/>
            <person name="Crous P."/>
            <person name="Grigoriev I."/>
        </authorList>
    </citation>
    <scope>NUCLEOTIDE SEQUENCE</scope>
    <source>
        <strain evidence="2">CBS 121410</strain>
    </source>
</reference>
<evidence type="ECO:0000313" key="3">
    <source>
        <dbReference type="Proteomes" id="UP000799776"/>
    </source>
</evidence>
<sequence>MLFTKATIVALALALPALASPTLFKRTGSFDCCAAKDSCLKENTFPGAADFCNQEYDACTKCEETEDCCRSAAGNDYNAETACTVQAQQCYHSAFGMGSLASSPYDCAATRSTCQSAPEANQAFCASVNAACEGCENQEDSCRTAPNANQASCSAQVAGCYNNAITNNGTISPANSSCSSC</sequence>
<name>A0A9P4HTC7_9PEZI</name>
<gene>
    <name evidence="2" type="ORF">K490DRAFT_65479</name>
</gene>
<protein>
    <submittedName>
        <fullName evidence="2">Uncharacterized protein</fullName>
    </submittedName>
</protein>
<evidence type="ECO:0000313" key="2">
    <source>
        <dbReference type="EMBL" id="KAF2087640.1"/>
    </source>
</evidence>
<dbReference type="Proteomes" id="UP000799776">
    <property type="component" value="Unassembled WGS sequence"/>
</dbReference>
<accession>A0A9P4HTC7</accession>
<dbReference type="EMBL" id="ML978719">
    <property type="protein sequence ID" value="KAF2087640.1"/>
    <property type="molecule type" value="Genomic_DNA"/>
</dbReference>
<comment type="caution">
    <text evidence="2">The sequence shown here is derived from an EMBL/GenBank/DDBJ whole genome shotgun (WGS) entry which is preliminary data.</text>
</comment>
<keyword evidence="3" id="KW-1185">Reference proteome</keyword>
<organism evidence="2 3">
    <name type="scientific">Saccharata proteae CBS 121410</name>
    <dbReference type="NCBI Taxonomy" id="1314787"/>
    <lineage>
        <taxon>Eukaryota</taxon>
        <taxon>Fungi</taxon>
        <taxon>Dikarya</taxon>
        <taxon>Ascomycota</taxon>
        <taxon>Pezizomycotina</taxon>
        <taxon>Dothideomycetes</taxon>
        <taxon>Dothideomycetes incertae sedis</taxon>
        <taxon>Botryosphaeriales</taxon>
        <taxon>Saccharataceae</taxon>
        <taxon>Saccharata</taxon>
    </lineage>
</organism>
<proteinExistence type="predicted"/>